<evidence type="ECO:0000313" key="2">
    <source>
        <dbReference type="Proteomes" id="UP000478052"/>
    </source>
</evidence>
<feature type="non-terminal residue" evidence="1">
    <location>
        <position position="1"/>
    </location>
</feature>
<dbReference type="OrthoDB" id="6630164at2759"/>
<accession>A0A6G0ZDC3</accession>
<keyword evidence="2" id="KW-1185">Reference proteome</keyword>
<organism evidence="1 2">
    <name type="scientific">Aphis craccivora</name>
    <name type="common">Cowpea aphid</name>
    <dbReference type="NCBI Taxonomy" id="307492"/>
    <lineage>
        <taxon>Eukaryota</taxon>
        <taxon>Metazoa</taxon>
        <taxon>Ecdysozoa</taxon>
        <taxon>Arthropoda</taxon>
        <taxon>Hexapoda</taxon>
        <taxon>Insecta</taxon>
        <taxon>Pterygota</taxon>
        <taxon>Neoptera</taxon>
        <taxon>Paraneoptera</taxon>
        <taxon>Hemiptera</taxon>
        <taxon>Sternorrhyncha</taxon>
        <taxon>Aphidomorpha</taxon>
        <taxon>Aphidoidea</taxon>
        <taxon>Aphididae</taxon>
        <taxon>Aphidini</taxon>
        <taxon>Aphis</taxon>
        <taxon>Aphis</taxon>
    </lineage>
</organism>
<dbReference type="Proteomes" id="UP000478052">
    <property type="component" value="Unassembled WGS sequence"/>
</dbReference>
<comment type="caution">
    <text evidence="1">The sequence shown here is derived from an EMBL/GenBank/DDBJ whole genome shotgun (WGS) entry which is preliminary data.</text>
</comment>
<evidence type="ECO:0000313" key="1">
    <source>
        <dbReference type="EMBL" id="KAF0768709.1"/>
    </source>
</evidence>
<dbReference type="EMBL" id="VUJU01000718">
    <property type="protein sequence ID" value="KAF0768709.1"/>
    <property type="molecule type" value="Genomic_DNA"/>
</dbReference>
<protein>
    <submittedName>
        <fullName evidence="1">Putative inhibitor of apoptosis</fullName>
    </submittedName>
</protein>
<name>A0A6G0ZDC3_APHCR</name>
<gene>
    <name evidence="1" type="ORF">FWK35_00005772</name>
</gene>
<reference evidence="1 2" key="1">
    <citation type="submission" date="2019-08" db="EMBL/GenBank/DDBJ databases">
        <title>Whole genome of Aphis craccivora.</title>
        <authorList>
            <person name="Voronova N.V."/>
            <person name="Shulinski R.S."/>
            <person name="Bandarenka Y.V."/>
            <person name="Zhorov D.G."/>
            <person name="Warner D."/>
        </authorList>
    </citation>
    <scope>NUCLEOTIDE SEQUENCE [LARGE SCALE GENOMIC DNA]</scope>
    <source>
        <strain evidence="1">180601</strain>
        <tissue evidence="1">Whole Body</tissue>
    </source>
</reference>
<sequence>CIIFTDVERTHALIPCGHKIPCDCLNLLYSKCCTVCSEYFNDFLRI</sequence>
<proteinExistence type="predicted"/>
<dbReference type="AlphaFoldDB" id="A0A6G0ZDC3"/>